<dbReference type="PANTHER" id="PTHR43798:SF31">
    <property type="entry name" value="AB HYDROLASE SUPERFAMILY PROTEIN YCLE"/>
    <property type="match status" value="1"/>
</dbReference>
<dbReference type="SUPFAM" id="SSF53474">
    <property type="entry name" value="alpha/beta-Hydrolases"/>
    <property type="match status" value="1"/>
</dbReference>
<sequence length="259" mass="28937">MPAIIDCSYSIEGEGPPLFLIHGIGASRTAWKLALPILTEHFTVISYDLRGHGMSPIPQSKFDLAELVEDLENLRKKTGFAKAHFAGHSLGGMIGPAYALKYPDHVLSLSLLSTAAFRNEDDIKNVNLVVCDMEEKGIPEVLQTLTNRWFTDKFIKENPNVVEDRLKQVIDTNSDVFLNVFHIYAETEMSPWLHKIKVPCLVLTGEHDGGCSPRLNQLIHNALPQSELVILPEYKHSILLEDGVSVAQNIVRFISNLEK</sequence>
<accession>A0A382AF70</accession>
<dbReference type="GO" id="GO:0016020">
    <property type="term" value="C:membrane"/>
    <property type="evidence" value="ECO:0007669"/>
    <property type="project" value="TreeGrafter"/>
</dbReference>
<dbReference type="AlphaFoldDB" id="A0A382AF70"/>
<evidence type="ECO:0000259" key="2">
    <source>
        <dbReference type="Pfam" id="PF00561"/>
    </source>
</evidence>
<dbReference type="GO" id="GO:0016787">
    <property type="term" value="F:hydrolase activity"/>
    <property type="evidence" value="ECO:0007669"/>
    <property type="project" value="UniProtKB-KW"/>
</dbReference>
<dbReference type="PANTHER" id="PTHR43798">
    <property type="entry name" value="MONOACYLGLYCEROL LIPASE"/>
    <property type="match status" value="1"/>
</dbReference>
<evidence type="ECO:0000313" key="3">
    <source>
        <dbReference type="EMBL" id="SVA99627.1"/>
    </source>
</evidence>
<feature type="domain" description="AB hydrolase-1" evidence="2">
    <location>
        <begin position="16"/>
        <end position="116"/>
    </location>
</feature>
<name>A0A382AF70_9ZZZZ</name>
<dbReference type="Gene3D" id="3.40.50.1820">
    <property type="entry name" value="alpha/beta hydrolase"/>
    <property type="match status" value="1"/>
</dbReference>
<gene>
    <name evidence="3" type="ORF">METZ01_LOCUS152481</name>
</gene>
<dbReference type="PRINTS" id="PR00111">
    <property type="entry name" value="ABHYDROLASE"/>
</dbReference>
<proteinExistence type="predicted"/>
<dbReference type="Pfam" id="PF00561">
    <property type="entry name" value="Abhydrolase_1"/>
    <property type="match status" value="1"/>
</dbReference>
<reference evidence="3" key="1">
    <citation type="submission" date="2018-05" db="EMBL/GenBank/DDBJ databases">
        <authorList>
            <person name="Lanie J.A."/>
            <person name="Ng W.-L."/>
            <person name="Kazmierczak K.M."/>
            <person name="Andrzejewski T.M."/>
            <person name="Davidsen T.M."/>
            <person name="Wayne K.J."/>
            <person name="Tettelin H."/>
            <person name="Glass J.I."/>
            <person name="Rusch D."/>
            <person name="Podicherti R."/>
            <person name="Tsui H.-C.T."/>
            <person name="Winkler M.E."/>
        </authorList>
    </citation>
    <scope>NUCLEOTIDE SEQUENCE</scope>
</reference>
<dbReference type="EMBL" id="UINC01024947">
    <property type="protein sequence ID" value="SVA99627.1"/>
    <property type="molecule type" value="Genomic_DNA"/>
</dbReference>
<protein>
    <recommendedName>
        <fullName evidence="2">AB hydrolase-1 domain-containing protein</fullName>
    </recommendedName>
</protein>
<organism evidence="3">
    <name type="scientific">marine metagenome</name>
    <dbReference type="NCBI Taxonomy" id="408172"/>
    <lineage>
        <taxon>unclassified sequences</taxon>
        <taxon>metagenomes</taxon>
        <taxon>ecological metagenomes</taxon>
    </lineage>
</organism>
<evidence type="ECO:0000256" key="1">
    <source>
        <dbReference type="ARBA" id="ARBA00022801"/>
    </source>
</evidence>
<keyword evidence="1" id="KW-0378">Hydrolase</keyword>
<dbReference type="InterPro" id="IPR050266">
    <property type="entry name" value="AB_hydrolase_sf"/>
</dbReference>
<dbReference type="InterPro" id="IPR000073">
    <property type="entry name" value="AB_hydrolase_1"/>
</dbReference>
<dbReference type="InterPro" id="IPR029058">
    <property type="entry name" value="AB_hydrolase_fold"/>
</dbReference>